<keyword evidence="4 14" id="KW-0732">Signal</keyword>
<keyword evidence="8 12" id="KW-0408">Iron</keyword>
<feature type="binding site" evidence="11">
    <location>
        <begin position="181"/>
        <end position="182"/>
    </location>
    <ligand>
        <name>pyrroloquinoline quinone</name>
        <dbReference type="ChEBI" id="CHEBI:58442"/>
    </ligand>
</feature>
<keyword evidence="17" id="KW-1185">Reference proteome</keyword>
<comment type="similarity">
    <text evidence="1">Belongs to the bacterial PQQ dehydrogenase family.</text>
</comment>
<feature type="disulfide bond" evidence="13">
    <location>
        <begin position="115"/>
        <end position="116"/>
    </location>
</feature>
<evidence type="ECO:0000256" key="7">
    <source>
        <dbReference type="ARBA" id="ARBA00023002"/>
    </source>
</evidence>
<dbReference type="GO" id="GO:0005509">
    <property type="term" value="F:calcium ion binding"/>
    <property type="evidence" value="ECO:0007669"/>
    <property type="project" value="InterPro"/>
</dbReference>
<feature type="binding site" evidence="11">
    <location>
        <position position="165"/>
    </location>
    <ligand>
        <name>pyrroloquinoline quinone</name>
        <dbReference type="ChEBI" id="CHEBI:58442"/>
    </ligand>
</feature>
<keyword evidence="5 12" id="KW-0106">Calcium</keyword>
<dbReference type="GO" id="GO:0016020">
    <property type="term" value="C:membrane"/>
    <property type="evidence" value="ECO:0007669"/>
    <property type="project" value="InterPro"/>
</dbReference>
<feature type="binding site" evidence="12">
    <location>
        <position position="260"/>
    </location>
    <ligand>
        <name>Ca(2+)</name>
        <dbReference type="ChEBI" id="CHEBI:29108"/>
    </ligand>
</feature>
<evidence type="ECO:0000256" key="6">
    <source>
        <dbReference type="ARBA" id="ARBA00022891"/>
    </source>
</evidence>
<proteinExistence type="inferred from homology"/>
<dbReference type="InterPro" id="IPR001479">
    <property type="entry name" value="Quinoprotein_DH_CS"/>
</dbReference>
<dbReference type="Gene3D" id="2.140.10.10">
    <property type="entry name" value="Quinoprotein alcohol dehydrogenase-like superfamily"/>
    <property type="match status" value="1"/>
</dbReference>
<evidence type="ECO:0000313" key="17">
    <source>
        <dbReference type="Proteomes" id="UP000176037"/>
    </source>
</evidence>
<dbReference type="FunFam" id="2.140.10.10:FF:000003">
    <property type="entry name" value="Methanol dehydrogenase, large subunit"/>
    <property type="match status" value="1"/>
</dbReference>
<evidence type="ECO:0000256" key="4">
    <source>
        <dbReference type="ARBA" id="ARBA00022729"/>
    </source>
</evidence>
<feature type="binding site" evidence="11">
    <location>
        <position position="544"/>
    </location>
    <ligand>
        <name>pyrroloquinoline quinone</name>
        <dbReference type="ChEBI" id="CHEBI:58442"/>
    </ligand>
</feature>
<feature type="binding site" evidence="12">
    <location>
        <position position="183"/>
    </location>
    <ligand>
        <name>Ca(2+)</name>
        <dbReference type="ChEBI" id="CHEBI:29108"/>
    </ligand>
</feature>
<accession>A0A1E8FAR1</accession>
<organism evidence="16 17">
    <name type="scientific">Alteromonas lipolytica</name>
    <dbReference type="NCBI Taxonomy" id="1856405"/>
    <lineage>
        <taxon>Bacteria</taxon>
        <taxon>Pseudomonadati</taxon>
        <taxon>Pseudomonadota</taxon>
        <taxon>Gammaproteobacteria</taxon>
        <taxon>Alteromonadales</taxon>
        <taxon>Alteromonadaceae</taxon>
        <taxon>Alteromonas/Salinimonas group</taxon>
        <taxon>Alteromonas</taxon>
    </lineage>
</organism>
<evidence type="ECO:0000256" key="14">
    <source>
        <dbReference type="SAM" id="SignalP"/>
    </source>
</evidence>
<dbReference type="InterPro" id="IPR002372">
    <property type="entry name" value="PQQ_rpt_dom"/>
</dbReference>
<dbReference type="PROSITE" id="PS51007">
    <property type="entry name" value="CYTC"/>
    <property type="match status" value="1"/>
</dbReference>
<dbReference type="Gene3D" id="1.10.760.10">
    <property type="entry name" value="Cytochrome c-like domain"/>
    <property type="match status" value="1"/>
</dbReference>
<evidence type="ECO:0000256" key="2">
    <source>
        <dbReference type="ARBA" id="ARBA00022617"/>
    </source>
</evidence>
<dbReference type="PROSITE" id="PS00364">
    <property type="entry name" value="BACTERIAL_PQQ_2"/>
    <property type="match status" value="1"/>
</dbReference>
<dbReference type="InterPro" id="IPR009056">
    <property type="entry name" value="Cyt_c-like_dom"/>
</dbReference>
<evidence type="ECO:0000256" key="8">
    <source>
        <dbReference type="ARBA" id="ARBA00023004"/>
    </source>
</evidence>
<name>A0A1E8FAR1_9ALTE</name>
<dbReference type="RefSeq" id="WP_070177378.1">
    <property type="nucleotide sequence ID" value="NZ_BMJR01000002.1"/>
</dbReference>
<feature type="binding site" evidence="11">
    <location>
        <position position="332"/>
    </location>
    <ligand>
        <name>pyrroloquinoline quinone</name>
        <dbReference type="ChEBI" id="CHEBI:58442"/>
    </ligand>
</feature>
<dbReference type="NCBIfam" id="TIGR03075">
    <property type="entry name" value="PQQ_enz_alc_DH"/>
    <property type="match status" value="1"/>
</dbReference>
<dbReference type="Pfam" id="PF01011">
    <property type="entry name" value="PQQ"/>
    <property type="match status" value="2"/>
</dbReference>
<dbReference type="EMBL" id="MJIC01000015">
    <property type="protein sequence ID" value="OFI33001.1"/>
    <property type="molecule type" value="Genomic_DNA"/>
</dbReference>
<feature type="binding site" description="axial binding residue" evidence="12">
    <location>
        <position position="615"/>
    </location>
    <ligand>
        <name>heme c</name>
        <dbReference type="ChEBI" id="CHEBI:61717"/>
    </ligand>
    <ligandPart>
        <name>Fe</name>
        <dbReference type="ChEBI" id="CHEBI:18248"/>
    </ligandPart>
</feature>
<keyword evidence="9 13" id="KW-1015">Disulfide bond</keyword>
<feature type="binding site" evidence="11">
    <location>
        <position position="240"/>
    </location>
    <ligand>
        <name>pyrroloquinoline quinone</name>
        <dbReference type="ChEBI" id="CHEBI:58442"/>
    </ligand>
</feature>
<comment type="cofactor">
    <cofactor evidence="11">
        <name>pyrroloquinoline quinone</name>
        <dbReference type="ChEBI" id="CHEBI:58442"/>
    </cofactor>
    <text evidence="11">Binds 1 PQQ group per subunit.</text>
</comment>
<protein>
    <submittedName>
        <fullName evidence="16">Alcohol dehydrogenase</fullName>
    </submittedName>
</protein>
<evidence type="ECO:0000256" key="10">
    <source>
        <dbReference type="PIRSR" id="PIRSR617512-1"/>
    </source>
</evidence>
<feature type="domain" description="Cytochrome c" evidence="15">
    <location>
        <begin position="598"/>
        <end position="677"/>
    </location>
</feature>
<dbReference type="AlphaFoldDB" id="A0A1E8FAR1"/>
<comment type="caution">
    <text evidence="16">The sequence shown here is derived from an EMBL/GenBank/DDBJ whole genome shotgun (WGS) entry which is preliminary data.</text>
</comment>
<dbReference type="GO" id="GO:0016614">
    <property type="term" value="F:oxidoreductase activity, acting on CH-OH group of donors"/>
    <property type="evidence" value="ECO:0007669"/>
    <property type="project" value="InterPro"/>
</dbReference>
<dbReference type="SUPFAM" id="SSF46626">
    <property type="entry name" value="Cytochrome c"/>
    <property type="match status" value="1"/>
</dbReference>
<feature type="binding site" description="covalent" evidence="11">
    <location>
        <position position="611"/>
    </location>
    <ligand>
        <name>heme c</name>
        <dbReference type="ChEBI" id="CHEBI:61717"/>
    </ligand>
</feature>
<dbReference type="Pfam" id="PF13442">
    <property type="entry name" value="Cytochrome_CBB3"/>
    <property type="match status" value="1"/>
</dbReference>
<feature type="active site" description="Proton acceptor" evidence="10">
    <location>
        <position position="305"/>
    </location>
</feature>
<feature type="signal peptide" evidence="14">
    <location>
        <begin position="1"/>
        <end position="21"/>
    </location>
</feature>
<keyword evidence="7" id="KW-0560">Oxidoreductase</keyword>
<feature type="binding site" evidence="11">
    <location>
        <position position="69"/>
    </location>
    <ligand>
        <name>pyrroloquinoline quinone</name>
        <dbReference type="ChEBI" id="CHEBI:58442"/>
    </ligand>
</feature>
<feature type="chain" id="PRO_5009213927" evidence="14">
    <location>
        <begin position="22"/>
        <end position="693"/>
    </location>
</feature>
<evidence type="ECO:0000256" key="13">
    <source>
        <dbReference type="PIRSR" id="PIRSR617512-4"/>
    </source>
</evidence>
<dbReference type="CDD" id="cd10279">
    <property type="entry name" value="PQQ_ADH_II"/>
    <property type="match status" value="1"/>
</dbReference>
<feature type="binding site" description="axial binding residue" evidence="12">
    <location>
        <position position="654"/>
    </location>
    <ligand>
        <name>heme c</name>
        <dbReference type="ChEBI" id="CHEBI:61717"/>
    </ligand>
    <ligandPart>
        <name>Fe</name>
        <dbReference type="ChEBI" id="CHEBI:18248"/>
    </ligandPart>
</feature>
<dbReference type="InterPro" id="IPR017512">
    <property type="entry name" value="PQQ_MeOH/EtOH_DH"/>
</dbReference>
<feature type="binding site" evidence="11">
    <location>
        <position position="121"/>
    </location>
    <ligand>
        <name>pyrroloquinoline quinone</name>
        <dbReference type="ChEBI" id="CHEBI:58442"/>
    </ligand>
</feature>
<dbReference type="OrthoDB" id="9794322at2"/>
<keyword evidence="6 11" id="KW-0634">PQQ</keyword>
<dbReference type="GO" id="GO:0070968">
    <property type="term" value="F:pyrroloquinoline quinone binding"/>
    <property type="evidence" value="ECO:0007669"/>
    <property type="project" value="UniProtKB-ARBA"/>
</dbReference>
<evidence type="ECO:0000256" key="3">
    <source>
        <dbReference type="ARBA" id="ARBA00022723"/>
    </source>
</evidence>
<keyword evidence="2 11" id="KW-0349">Heme</keyword>
<feature type="binding site" description="covalent" evidence="11">
    <location>
        <position position="614"/>
    </location>
    <ligand>
        <name>heme c</name>
        <dbReference type="ChEBI" id="CHEBI:61717"/>
    </ligand>
</feature>
<dbReference type="InterPro" id="IPR011047">
    <property type="entry name" value="Quinoprotein_ADH-like_sf"/>
</dbReference>
<dbReference type="STRING" id="1856405.BFC17_01635"/>
<evidence type="ECO:0000256" key="5">
    <source>
        <dbReference type="ARBA" id="ARBA00022837"/>
    </source>
</evidence>
<dbReference type="SUPFAM" id="SSF50998">
    <property type="entry name" value="Quinoprotein alcohol dehydrogenase-like"/>
    <property type="match status" value="1"/>
</dbReference>
<dbReference type="PANTHER" id="PTHR32303">
    <property type="entry name" value="QUINOPROTEIN ALCOHOL DEHYDROGENASE (CYTOCHROME C)"/>
    <property type="match status" value="1"/>
</dbReference>
<dbReference type="InterPro" id="IPR036909">
    <property type="entry name" value="Cyt_c-like_dom_sf"/>
</dbReference>
<sequence length="693" mass="76741">MKIHSKFLAFTLAVASFSVFSADDDVAWPVHGGTNKEQRFSPLDKINTQNVDQLSLAWYVDLPEARGQEATPLVVDGVMYTSAAWSHVYAINPVTGEVLWHFDPKIDKSYRIKGCCGPVNRGVAYDNGTIFIGAYDGHLIALDAKTGKQKWSTLTVDQSQSYTITGAPRVANGKVFIGNGGAEFGVRGYVSAYDQTTGELVWRFYTVPGDPNKPQESAILEMAAKTWAGDYYKLGGGGGTVWDTITFDPETNLIIFGVGNGSPWNPRIRSAGKGDNLFLSSIVAVDADSGEYKWHYQTTPQEGWDYTATQNIIFTEMEIDGKTRKVLMQAPKNGYFYVLDRETGEFLSAKNYVPTNWATHIDENGKAHVNPEAKYWDYKEPKIVMPSTFGAHNWHPMSYNPNLNLVYIPAHEIAFPYQDEPGFKYKTQAVNLGSEMLAPGFPEDPKVRKMIKAANKGHLAAWDPVAQKEVWRVQYPGPWNGGTLATAGDLVFQGSAAGFLNAYDGKTGDKLWQYPVQTGIVAPPISYSIDGEQYITVSAGWGGIFPLLTGPLTRIAKEHPVNVSRLLTFKIGGKEDLSELVLNAQDLPDMSSVTVDPEVKKKGHWTFEYYCSACHGTSAMSGGVTPDLRFTPALPNKDLWQSIVHDGALKKRGMVPFGNVLSREEIEQIRQYVITQNQYARKQGDTVRYTPKR</sequence>
<gene>
    <name evidence="16" type="ORF">BFC17_01635</name>
</gene>
<evidence type="ECO:0000313" key="16">
    <source>
        <dbReference type="EMBL" id="OFI33001.1"/>
    </source>
</evidence>
<dbReference type="GO" id="GO:0009055">
    <property type="term" value="F:electron transfer activity"/>
    <property type="evidence" value="ECO:0007669"/>
    <property type="project" value="InterPro"/>
</dbReference>
<dbReference type="GO" id="GO:0030288">
    <property type="term" value="C:outer membrane-bounded periplasmic space"/>
    <property type="evidence" value="ECO:0007669"/>
    <property type="project" value="InterPro"/>
</dbReference>
<reference evidence="16 17" key="1">
    <citation type="submission" date="2016-09" db="EMBL/GenBank/DDBJ databases">
        <title>Alteromonas lipolytica, a new species isolated from sea water.</title>
        <authorList>
            <person name="Wu Y.-H."/>
            <person name="Cheng H."/>
            <person name="Xu X.-W."/>
        </authorList>
    </citation>
    <scope>NUCLEOTIDE SEQUENCE [LARGE SCALE GENOMIC DNA]</scope>
    <source>
        <strain evidence="16 17">JW12</strain>
    </source>
</reference>
<dbReference type="Proteomes" id="UP000176037">
    <property type="component" value="Unassembled WGS sequence"/>
</dbReference>
<comment type="cofactor">
    <cofactor evidence="11">
        <name>heme c</name>
        <dbReference type="ChEBI" id="CHEBI:61717"/>
    </cofactor>
    <text evidence="11">Binds 1 heme c group per subunit.</text>
</comment>
<feature type="binding site" evidence="11">
    <location>
        <begin position="393"/>
        <end position="394"/>
    </location>
    <ligand>
        <name>pyrroloquinoline quinone</name>
        <dbReference type="ChEBI" id="CHEBI:58442"/>
    </ligand>
</feature>
<comment type="cofactor">
    <cofactor evidence="12">
        <name>Ca(2+)</name>
        <dbReference type="ChEBI" id="CHEBI:29108"/>
    </cofactor>
    <text evidence="12">Binds 1 Ca(2+) ion per subunit.</text>
</comment>
<evidence type="ECO:0000259" key="15">
    <source>
        <dbReference type="PROSITE" id="PS51007"/>
    </source>
</evidence>
<evidence type="ECO:0000256" key="9">
    <source>
        <dbReference type="ARBA" id="ARBA00023157"/>
    </source>
</evidence>
<evidence type="ECO:0000256" key="11">
    <source>
        <dbReference type="PIRSR" id="PIRSR617512-2"/>
    </source>
</evidence>
<evidence type="ECO:0000256" key="1">
    <source>
        <dbReference type="ARBA" id="ARBA00008156"/>
    </source>
</evidence>
<feature type="binding site" evidence="12">
    <location>
        <position position="305"/>
    </location>
    <ligand>
        <name>Ca(2+)</name>
        <dbReference type="ChEBI" id="CHEBI:29108"/>
    </ligand>
</feature>
<dbReference type="SMART" id="SM00564">
    <property type="entry name" value="PQQ"/>
    <property type="match status" value="5"/>
</dbReference>
<dbReference type="InterPro" id="IPR018391">
    <property type="entry name" value="PQQ_b-propeller_rpt"/>
</dbReference>
<keyword evidence="3 12" id="KW-0479">Metal-binding</keyword>
<dbReference type="GO" id="GO:0020037">
    <property type="term" value="F:heme binding"/>
    <property type="evidence" value="ECO:0007669"/>
    <property type="project" value="InterPro"/>
</dbReference>
<evidence type="ECO:0000256" key="12">
    <source>
        <dbReference type="PIRSR" id="PIRSR617512-3"/>
    </source>
</evidence>